<comment type="cofactor">
    <cofactor evidence="1">
        <name>Mn(2+)</name>
        <dbReference type="ChEBI" id="CHEBI:29035"/>
    </cofactor>
</comment>
<evidence type="ECO:0000256" key="15">
    <source>
        <dbReference type="ARBA" id="ARBA00023172"/>
    </source>
</evidence>
<dbReference type="InterPro" id="IPR012310">
    <property type="entry name" value="DNA_ligase_ATP-dep_cent"/>
</dbReference>
<feature type="region of interest" description="Disordered" evidence="23">
    <location>
        <begin position="461"/>
        <end position="500"/>
    </location>
</feature>
<evidence type="ECO:0000256" key="19">
    <source>
        <dbReference type="ARBA" id="ARBA00029943"/>
    </source>
</evidence>
<sequence>MASSQRQTVQVDGRKLQLSNLDKVLYPSTGTTKRDVLDYLGAIAPVMIPHCRGRAATRKRWPNGVGEDGSGQMFFQKDIGEGAPDWVEVRSIQHSDHVNTYPLVNDRATLTWLGQLASLEIHVPQWRFGRGNEKLNPDRLVLDLDPGEGVTLRECADVARLARSILHDMGLSVVPVTSGSKGIHLYAALDGSQTSDQVSKVARELARSLEADYPDEIISSMKRSARAGKVFIDWSQNNASKTTIAPYSLRGRSTPMVAAPRTWGELASPHLKHLDFREVLKRVKRRGDPMAEITGDDDEEPARDRLTVYRSKRTQGKTPEPIPDAVAQRESEKPSFVIQEHHARRFHYDFRLEHEGVLVSWALPKGVPTVPKRNHLAVPTEDHPLEYGSFEGRIPKGEYGAGVVEIWDSGTIDVDTWSDGKVVATLHGSPGGGLGGERTFALFRTKDDPDKPQWMIHVMDEKKAQKHHAESSSDGRSRSNTSRSPSRSLRPMLATRGTVGEISGPSASEWAFEMKWDGMRALIHIDGDDVRLTSRAGHDVTRSYPEFSDASDDVDADSCVLDAELVALDDSGRPDFGRMQQRMNVSKPRDVERARSRVPVIAMVFDVLDINGNATTSLPYVDRRELLSETIDEDAARTLFVPPAFDGDIDAAIAASHERDLEGVMAKRRDSTYTPGARSREWLKLPHAEASEVVVIGWRPSDADPDGFASLLLAIPGDDGLRYAGRVGTGFSTRDRRTIRSELAKMARKTPPVSDVPPADARDAHWVTPRRVAEVRYREITADHRLRHPTWRGWRPDKEVDDISPPGA</sequence>
<dbReference type="SUPFAM" id="SSF50249">
    <property type="entry name" value="Nucleic acid-binding proteins"/>
    <property type="match status" value="1"/>
</dbReference>
<evidence type="ECO:0000256" key="11">
    <source>
        <dbReference type="ARBA" id="ARBA00022839"/>
    </source>
</evidence>
<evidence type="ECO:0000256" key="3">
    <source>
        <dbReference type="ARBA" id="ARBA00022598"/>
    </source>
</evidence>
<evidence type="ECO:0000256" key="9">
    <source>
        <dbReference type="ARBA" id="ARBA00022763"/>
    </source>
</evidence>
<dbReference type="InterPro" id="IPR014145">
    <property type="entry name" value="LigD_pol_dom"/>
</dbReference>
<dbReference type="InterPro" id="IPR033649">
    <property type="entry name" value="MtLigD_Pol-like"/>
</dbReference>
<dbReference type="Pfam" id="PF04679">
    <property type="entry name" value="DNA_ligase_A_C"/>
    <property type="match status" value="1"/>
</dbReference>
<keyword evidence="8" id="KW-0547">Nucleotide-binding</keyword>
<keyword evidence="4" id="KW-0808">Transferase</keyword>
<dbReference type="InterPro" id="IPR012340">
    <property type="entry name" value="NA-bd_OB-fold"/>
</dbReference>
<dbReference type="Pfam" id="PF21686">
    <property type="entry name" value="LigD_Prim-Pol"/>
    <property type="match status" value="1"/>
</dbReference>
<dbReference type="GO" id="GO:0046872">
    <property type="term" value="F:metal ion binding"/>
    <property type="evidence" value="ECO:0007669"/>
    <property type="project" value="UniProtKB-KW"/>
</dbReference>
<comment type="catalytic activity">
    <reaction evidence="20">
        <text>ATP + (deoxyribonucleotide)n-3'-hydroxyl + 5'-phospho-(deoxyribonucleotide)m = (deoxyribonucleotide)n+m + AMP + diphosphate.</text>
        <dbReference type="EC" id="6.5.1.1"/>
    </reaction>
</comment>
<keyword evidence="7" id="KW-0479">Metal-binding</keyword>
<dbReference type="Gene3D" id="3.90.920.10">
    <property type="entry name" value="DNA primase, PRIM domain"/>
    <property type="match status" value="1"/>
</dbReference>
<dbReference type="GO" id="GO:0006310">
    <property type="term" value="P:DNA recombination"/>
    <property type="evidence" value="ECO:0007669"/>
    <property type="project" value="UniProtKB-KW"/>
</dbReference>
<evidence type="ECO:0000256" key="14">
    <source>
        <dbReference type="ARBA" id="ARBA00023125"/>
    </source>
</evidence>
<dbReference type="GO" id="GO:0005524">
    <property type="term" value="F:ATP binding"/>
    <property type="evidence" value="ECO:0007669"/>
    <property type="project" value="UniProtKB-KW"/>
</dbReference>
<evidence type="ECO:0000256" key="16">
    <source>
        <dbReference type="ARBA" id="ARBA00023204"/>
    </source>
</evidence>
<dbReference type="Pfam" id="PF13298">
    <property type="entry name" value="LigD_N"/>
    <property type="match status" value="1"/>
</dbReference>
<dbReference type="GO" id="GO:0004527">
    <property type="term" value="F:exonuclease activity"/>
    <property type="evidence" value="ECO:0007669"/>
    <property type="project" value="UniProtKB-KW"/>
</dbReference>
<comment type="caution">
    <text evidence="25">The sequence shown here is derived from an EMBL/GenBank/DDBJ whole genome shotgun (WGS) entry which is preliminary data.</text>
</comment>
<evidence type="ECO:0000256" key="4">
    <source>
        <dbReference type="ARBA" id="ARBA00022679"/>
    </source>
</evidence>
<keyword evidence="18" id="KW-0511">Multifunctional enzyme</keyword>
<dbReference type="GO" id="GO:0003677">
    <property type="term" value="F:DNA binding"/>
    <property type="evidence" value="ECO:0007669"/>
    <property type="project" value="UniProtKB-KW"/>
</dbReference>
<evidence type="ECO:0000313" key="25">
    <source>
        <dbReference type="EMBL" id="PFG31117.1"/>
    </source>
</evidence>
<keyword evidence="14" id="KW-0238">DNA-binding</keyword>
<evidence type="ECO:0000256" key="8">
    <source>
        <dbReference type="ARBA" id="ARBA00022741"/>
    </source>
</evidence>
<keyword evidence="5" id="KW-0548">Nucleotidyltransferase</keyword>
<dbReference type="Gene3D" id="2.40.50.140">
    <property type="entry name" value="Nucleic acid-binding proteins"/>
    <property type="match status" value="1"/>
</dbReference>
<dbReference type="NCBIfam" id="TIGR02778">
    <property type="entry name" value="ligD_pol"/>
    <property type="match status" value="1"/>
</dbReference>
<keyword evidence="10" id="KW-0378">Hydrolase</keyword>
<comment type="similarity">
    <text evidence="21">In the C-terminal section; belongs to the ATP-dependent DNA ligase family.</text>
</comment>
<evidence type="ECO:0000256" key="6">
    <source>
        <dbReference type="ARBA" id="ARBA00022722"/>
    </source>
</evidence>
<dbReference type="CDD" id="cd04863">
    <property type="entry name" value="MtLigD_Pol_like"/>
    <property type="match status" value="1"/>
</dbReference>
<proteinExistence type="inferred from homology"/>
<evidence type="ECO:0000256" key="10">
    <source>
        <dbReference type="ARBA" id="ARBA00022801"/>
    </source>
</evidence>
<dbReference type="InterPro" id="IPR012309">
    <property type="entry name" value="DNA_ligase_ATP-dep_C"/>
</dbReference>
<dbReference type="GO" id="GO:0003887">
    <property type="term" value="F:DNA-directed DNA polymerase activity"/>
    <property type="evidence" value="ECO:0007669"/>
    <property type="project" value="UniProtKB-KW"/>
</dbReference>
<accession>A0A2A9DWE5</accession>
<evidence type="ECO:0000256" key="17">
    <source>
        <dbReference type="ARBA" id="ARBA00023211"/>
    </source>
</evidence>
<evidence type="ECO:0000259" key="24">
    <source>
        <dbReference type="PROSITE" id="PS50160"/>
    </source>
</evidence>
<dbReference type="AlphaFoldDB" id="A0A2A9DWE5"/>
<comment type="similarity">
    <text evidence="22">In the N-terminal section; belongs to the LigD polymerase family.</text>
</comment>
<dbReference type="InterPro" id="IPR016059">
    <property type="entry name" value="DNA_ligase_ATP-dep_CS"/>
</dbReference>
<feature type="domain" description="ATP-dependent DNA ligase family profile" evidence="24">
    <location>
        <begin position="593"/>
        <end position="685"/>
    </location>
</feature>
<reference evidence="25 26" key="1">
    <citation type="submission" date="2017-10" db="EMBL/GenBank/DDBJ databases">
        <title>Sequencing the genomes of 1000 actinobacteria strains.</title>
        <authorList>
            <person name="Klenk H.-P."/>
        </authorList>
    </citation>
    <scope>NUCLEOTIDE SEQUENCE [LARGE SCALE GENOMIC DNA]</scope>
    <source>
        <strain evidence="25 26">DSM 21798</strain>
    </source>
</reference>
<dbReference type="GO" id="GO:0006281">
    <property type="term" value="P:DNA repair"/>
    <property type="evidence" value="ECO:0007669"/>
    <property type="project" value="UniProtKB-KW"/>
</dbReference>
<evidence type="ECO:0000313" key="26">
    <source>
        <dbReference type="Proteomes" id="UP000221369"/>
    </source>
</evidence>
<evidence type="ECO:0000256" key="20">
    <source>
        <dbReference type="ARBA" id="ARBA00034003"/>
    </source>
</evidence>
<dbReference type="NCBIfam" id="TIGR02777">
    <property type="entry name" value="LigD_PE_dom"/>
    <property type="match status" value="1"/>
</dbReference>
<name>A0A2A9DWE5_9MICO</name>
<evidence type="ECO:0000256" key="21">
    <source>
        <dbReference type="ARBA" id="ARBA00049981"/>
    </source>
</evidence>
<keyword evidence="11" id="KW-0269">Exonuclease</keyword>
<feature type="compositionally biased region" description="Low complexity" evidence="23">
    <location>
        <begin position="478"/>
        <end position="490"/>
    </location>
</feature>
<dbReference type="GO" id="GO:0003910">
    <property type="term" value="F:DNA ligase (ATP) activity"/>
    <property type="evidence" value="ECO:0007669"/>
    <property type="project" value="UniProtKB-EC"/>
</dbReference>
<evidence type="ECO:0000256" key="1">
    <source>
        <dbReference type="ARBA" id="ARBA00001936"/>
    </source>
</evidence>
<keyword evidence="16" id="KW-0234">DNA repair</keyword>
<evidence type="ECO:0000256" key="12">
    <source>
        <dbReference type="ARBA" id="ARBA00022840"/>
    </source>
</evidence>
<protein>
    <recommendedName>
        <fullName evidence="2">DNA ligase (ATP)</fullName>
        <ecNumber evidence="2">6.5.1.1</ecNumber>
    </recommendedName>
    <alternativeName>
        <fullName evidence="19">NHEJ DNA polymerase</fullName>
    </alternativeName>
</protein>
<keyword evidence="13" id="KW-0239">DNA-directed DNA polymerase</keyword>
<keyword evidence="15" id="KW-0233">DNA recombination</keyword>
<gene>
    <name evidence="25" type="ORF">ATJ78_2067</name>
</gene>
<keyword evidence="9" id="KW-0227">DNA damage</keyword>
<evidence type="ECO:0000256" key="18">
    <source>
        <dbReference type="ARBA" id="ARBA00023268"/>
    </source>
</evidence>
<keyword evidence="26" id="KW-1185">Reference proteome</keyword>
<dbReference type="RefSeq" id="WP_098407495.1">
    <property type="nucleotide sequence ID" value="NZ_PDJE01000001.1"/>
</dbReference>
<dbReference type="NCBIfam" id="TIGR02779">
    <property type="entry name" value="NHEJ_ligase_lig"/>
    <property type="match status" value="1"/>
</dbReference>
<evidence type="ECO:0000256" key="23">
    <source>
        <dbReference type="SAM" id="MobiDB-lite"/>
    </source>
</evidence>
<dbReference type="CDD" id="cd07906">
    <property type="entry name" value="Adenylation_DNA_ligase_LigD_LigC"/>
    <property type="match status" value="1"/>
</dbReference>
<feature type="compositionally biased region" description="Basic and acidic residues" evidence="23">
    <location>
        <begin position="461"/>
        <end position="477"/>
    </location>
</feature>
<evidence type="ECO:0000256" key="7">
    <source>
        <dbReference type="ARBA" id="ARBA00022723"/>
    </source>
</evidence>
<keyword evidence="12" id="KW-0067">ATP-binding</keyword>
<evidence type="ECO:0000256" key="22">
    <source>
        <dbReference type="ARBA" id="ARBA00049990"/>
    </source>
</evidence>
<dbReference type="InterPro" id="IPR014146">
    <property type="entry name" value="LigD_ligase_dom"/>
</dbReference>
<dbReference type="Proteomes" id="UP000221369">
    <property type="component" value="Unassembled WGS sequence"/>
</dbReference>
<keyword evidence="6" id="KW-0540">Nuclease</keyword>
<dbReference type="PANTHER" id="PTHR42705:SF2">
    <property type="entry name" value="BIFUNCTIONAL NON-HOMOLOGOUS END JOINING PROTEIN LIGD"/>
    <property type="match status" value="1"/>
</dbReference>
<dbReference type="InterPro" id="IPR052171">
    <property type="entry name" value="NHEJ_LigD"/>
</dbReference>
<dbReference type="PROSITE" id="PS50160">
    <property type="entry name" value="DNA_LIGASE_A3"/>
    <property type="match status" value="1"/>
</dbReference>
<dbReference type="SUPFAM" id="SSF56091">
    <property type="entry name" value="DNA ligase/mRNA capping enzyme, catalytic domain"/>
    <property type="match status" value="1"/>
</dbReference>
<keyword evidence="3 25" id="KW-0436">Ligase</keyword>
<dbReference type="Pfam" id="PF01068">
    <property type="entry name" value="DNA_ligase_A_M"/>
    <property type="match status" value="1"/>
</dbReference>
<dbReference type="PROSITE" id="PS00697">
    <property type="entry name" value="DNA_LIGASE_A1"/>
    <property type="match status" value="1"/>
</dbReference>
<dbReference type="PANTHER" id="PTHR42705">
    <property type="entry name" value="BIFUNCTIONAL NON-HOMOLOGOUS END JOINING PROTEIN LIGD"/>
    <property type="match status" value="1"/>
</dbReference>
<dbReference type="Gene3D" id="3.30.1490.70">
    <property type="match status" value="1"/>
</dbReference>
<organism evidence="25 26">
    <name type="scientific">Paramicrobacterium agarici</name>
    <dbReference type="NCBI Taxonomy" id="630514"/>
    <lineage>
        <taxon>Bacteria</taxon>
        <taxon>Bacillati</taxon>
        <taxon>Actinomycetota</taxon>
        <taxon>Actinomycetes</taxon>
        <taxon>Micrococcales</taxon>
        <taxon>Microbacteriaceae</taxon>
        <taxon>Paramicrobacterium</taxon>
    </lineage>
</organism>
<keyword evidence="17" id="KW-0464">Manganese</keyword>
<dbReference type="InterPro" id="IPR014144">
    <property type="entry name" value="LigD_PE_domain"/>
</dbReference>
<evidence type="ECO:0000256" key="2">
    <source>
        <dbReference type="ARBA" id="ARBA00012727"/>
    </source>
</evidence>
<dbReference type="EMBL" id="PDJE01000001">
    <property type="protein sequence ID" value="PFG31117.1"/>
    <property type="molecule type" value="Genomic_DNA"/>
</dbReference>
<evidence type="ECO:0000256" key="13">
    <source>
        <dbReference type="ARBA" id="ARBA00022932"/>
    </source>
</evidence>
<evidence type="ECO:0000256" key="5">
    <source>
        <dbReference type="ARBA" id="ARBA00022695"/>
    </source>
</evidence>
<dbReference type="EC" id="6.5.1.1" evidence="2"/>
<dbReference type="CDD" id="cd07971">
    <property type="entry name" value="OBF_DNA_ligase_LigD"/>
    <property type="match status" value="1"/>
</dbReference>
<dbReference type="NCBIfam" id="NF007210">
    <property type="entry name" value="PRK09632.1"/>
    <property type="match status" value="1"/>
</dbReference>
<dbReference type="Gene3D" id="3.30.470.30">
    <property type="entry name" value="DNA ligase/mRNA capping enzyme"/>
    <property type="match status" value="1"/>
</dbReference>